<evidence type="ECO:0000259" key="2">
    <source>
        <dbReference type="Pfam" id="PF20152"/>
    </source>
</evidence>
<keyword evidence="4" id="KW-1185">Reference proteome</keyword>
<accession>A0A9P5XYI6</accession>
<dbReference type="OrthoDB" id="3070057at2759"/>
<keyword evidence="1" id="KW-0812">Transmembrane</keyword>
<dbReference type="PANTHER" id="PTHR40465:SF1">
    <property type="entry name" value="DUF6534 DOMAIN-CONTAINING PROTEIN"/>
    <property type="match status" value="1"/>
</dbReference>
<dbReference type="AlphaFoldDB" id="A0A9P5XYI6"/>
<feature type="transmembrane region" description="Helical" evidence="1">
    <location>
        <begin position="106"/>
        <end position="126"/>
    </location>
</feature>
<dbReference type="EMBL" id="MU150353">
    <property type="protein sequence ID" value="KAF9457981.1"/>
    <property type="molecule type" value="Genomic_DNA"/>
</dbReference>
<dbReference type="Pfam" id="PF20152">
    <property type="entry name" value="DUF6534"/>
    <property type="match status" value="1"/>
</dbReference>
<name>A0A9P5XYI6_9AGAR</name>
<feature type="domain" description="DUF6534" evidence="2">
    <location>
        <begin position="153"/>
        <end position="238"/>
    </location>
</feature>
<organism evidence="3 4">
    <name type="scientific">Collybia nuda</name>
    <dbReference type="NCBI Taxonomy" id="64659"/>
    <lineage>
        <taxon>Eukaryota</taxon>
        <taxon>Fungi</taxon>
        <taxon>Dikarya</taxon>
        <taxon>Basidiomycota</taxon>
        <taxon>Agaricomycotina</taxon>
        <taxon>Agaricomycetes</taxon>
        <taxon>Agaricomycetidae</taxon>
        <taxon>Agaricales</taxon>
        <taxon>Tricholomatineae</taxon>
        <taxon>Clitocybaceae</taxon>
        <taxon>Collybia</taxon>
    </lineage>
</organism>
<feature type="transmembrane region" description="Helical" evidence="1">
    <location>
        <begin position="6"/>
        <end position="23"/>
    </location>
</feature>
<sequence>LLGTLINFGLHGFLCVQVCTYYMTFPNDRVVLKILVYGCFIIETLQTILLALDGFDAIVTHKGDILSLDRARLCWLSTTVLSGIVTTIGQLLYAHRLRVMYNSWPIPISIAILSMCAGVTQMTIGAQIHSSGRISSLFTDSFRSSLVFFIANMLCDIEITICIIYYLLRHRPISNSRLHYQVRHLIRLIIETGSLIATTLIVCSILFISFKNSFYFIVPYLTISKLYSNTLVLMLNNRVAIPGGRNDIKSDNTIISWWGPNSAVTSSIHAGPHGEGQRPSSTNIGEVVRGGCRAETDHREVIDITPLPACTGTSC</sequence>
<feature type="transmembrane region" description="Helical" evidence="1">
    <location>
        <begin position="35"/>
        <end position="55"/>
    </location>
</feature>
<evidence type="ECO:0000313" key="3">
    <source>
        <dbReference type="EMBL" id="KAF9457981.1"/>
    </source>
</evidence>
<evidence type="ECO:0000313" key="4">
    <source>
        <dbReference type="Proteomes" id="UP000807353"/>
    </source>
</evidence>
<protein>
    <recommendedName>
        <fullName evidence="2">DUF6534 domain-containing protein</fullName>
    </recommendedName>
</protein>
<dbReference type="Proteomes" id="UP000807353">
    <property type="component" value="Unassembled WGS sequence"/>
</dbReference>
<feature type="transmembrane region" description="Helical" evidence="1">
    <location>
        <begin position="188"/>
        <end position="208"/>
    </location>
</feature>
<feature type="transmembrane region" description="Helical" evidence="1">
    <location>
        <begin position="75"/>
        <end position="94"/>
    </location>
</feature>
<feature type="non-terminal residue" evidence="3">
    <location>
        <position position="1"/>
    </location>
</feature>
<proteinExistence type="predicted"/>
<reference evidence="3" key="1">
    <citation type="submission" date="2020-11" db="EMBL/GenBank/DDBJ databases">
        <authorList>
            <consortium name="DOE Joint Genome Institute"/>
            <person name="Ahrendt S."/>
            <person name="Riley R."/>
            <person name="Andreopoulos W."/>
            <person name="Labutti K."/>
            <person name="Pangilinan J."/>
            <person name="Ruiz-Duenas F.J."/>
            <person name="Barrasa J.M."/>
            <person name="Sanchez-Garcia M."/>
            <person name="Camarero S."/>
            <person name="Miyauchi S."/>
            <person name="Serrano A."/>
            <person name="Linde D."/>
            <person name="Babiker R."/>
            <person name="Drula E."/>
            <person name="Ayuso-Fernandez I."/>
            <person name="Pacheco R."/>
            <person name="Padilla G."/>
            <person name="Ferreira P."/>
            <person name="Barriuso J."/>
            <person name="Kellner H."/>
            <person name="Castanera R."/>
            <person name="Alfaro M."/>
            <person name="Ramirez L."/>
            <person name="Pisabarro A.G."/>
            <person name="Kuo A."/>
            <person name="Tritt A."/>
            <person name="Lipzen A."/>
            <person name="He G."/>
            <person name="Yan M."/>
            <person name="Ng V."/>
            <person name="Cullen D."/>
            <person name="Martin F."/>
            <person name="Rosso M.-N."/>
            <person name="Henrissat B."/>
            <person name="Hibbett D."/>
            <person name="Martinez A.T."/>
            <person name="Grigoriev I.V."/>
        </authorList>
    </citation>
    <scope>NUCLEOTIDE SEQUENCE</scope>
    <source>
        <strain evidence="3">CBS 247.69</strain>
    </source>
</reference>
<evidence type="ECO:0000256" key="1">
    <source>
        <dbReference type="SAM" id="Phobius"/>
    </source>
</evidence>
<comment type="caution">
    <text evidence="3">The sequence shown here is derived from an EMBL/GenBank/DDBJ whole genome shotgun (WGS) entry which is preliminary data.</text>
</comment>
<keyword evidence="1" id="KW-0472">Membrane</keyword>
<keyword evidence="1" id="KW-1133">Transmembrane helix</keyword>
<dbReference type="PANTHER" id="PTHR40465">
    <property type="entry name" value="CHROMOSOME 1, WHOLE GENOME SHOTGUN SEQUENCE"/>
    <property type="match status" value="1"/>
</dbReference>
<gene>
    <name evidence="3" type="ORF">BDZ94DRAFT_1174575</name>
</gene>
<dbReference type="InterPro" id="IPR045339">
    <property type="entry name" value="DUF6534"/>
</dbReference>
<feature type="transmembrane region" description="Helical" evidence="1">
    <location>
        <begin position="146"/>
        <end position="168"/>
    </location>
</feature>
<feature type="transmembrane region" description="Helical" evidence="1">
    <location>
        <begin position="214"/>
        <end position="235"/>
    </location>
</feature>